<proteinExistence type="predicted"/>
<organism evidence="2 3">
    <name type="scientific">Plasmodium malariae</name>
    <dbReference type="NCBI Taxonomy" id="5858"/>
    <lineage>
        <taxon>Eukaryota</taxon>
        <taxon>Sar</taxon>
        <taxon>Alveolata</taxon>
        <taxon>Apicomplexa</taxon>
        <taxon>Aconoidasida</taxon>
        <taxon>Haemosporida</taxon>
        <taxon>Plasmodiidae</taxon>
        <taxon>Plasmodium</taxon>
        <taxon>Plasmodium (Plasmodium)</taxon>
    </lineage>
</organism>
<name>A0A1D3PBP8_PLAMA</name>
<dbReference type="VEuPathDB" id="PlasmoDB:PmUG01_09010500"/>
<dbReference type="EMBL" id="LT594630">
    <property type="protein sequence ID" value="SCN12537.1"/>
    <property type="molecule type" value="Genomic_DNA"/>
</dbReference>
<reference evidence="2 3" key="1">
    <citation type="submission" date="2016-06" db="EMBL/GenBank/DDBJ databases">
        <authorList>
            <consortium name="Pathogen Informatics"/>
        </authorList>
    </citation>
    <scope>NUCLEOTIDE SEQUENCE [LARGE SCALE GENOMIC DNA]</scope>
</reference>
<evidence type="ECO:0000313" key="2">
    <source>
        <dbReference type="EMBL" id="SCN12537.1"/>
    </source>
</evidence>
<protein>
    <submittedName>
        <fullName evidence="2">Fam-m protein</fullName>
    </submittedName>
</protein>
<gene>
    <name evidence="2" type="primary">PmUG01_09010500</name>
    <name evidence="2" type="ORF">PMUG01_09010500</name>
</gene>
<evidence type="ECO:0000256" key="1">
    <source>
        <dbReference type="SAM" id="Phobius"/>
    </source>
</evidence>
<feature type="transmembrane region" description="Helical" evidence="1">
    <location>
        <begin position="12"/>
        <end position="30"/>
    </location>
</feature>
<keyword evidence="1" id="KW-1133">Transmembrane helix</keyword>
<keyword evidence="1" id="KW-0812">Transmembrane</keyword>
<dbReference type="OrthoDB" id="10669034at2759"/>
<evidence type="ECO:0000313" key="3">
    <source>
        <dbReference type="Proteomes" id="UP000219813"/>
    </source>
</evidence>
<feature type="transmembrane region" description="Helical" evidence="1">
    <location>
        <begin position="154"/>
        <end position="172"/>
    </location>
</feature>
<dbReference type="RefSeq" id="XP_028861448.1">
    <property type="nucleotide sequence ID" value="XM_029004794.1"/>
</dbReference>
<dbReference type="InterPro" id="IPR022139">
    <property type="entry name" value="Fam-L/Fam-M-like_plasmodium"/>
</dbReference>
<keyword evidence="1" id="KW-0472">Membrane</keyword>
<dbReference type="GeneID" id="39868631"/>
<keyword evidence="3" id="KW-1185">Reference proteome</keyword>
<accession>A0A1D3PBP8</accession>
<dbReference type="Proteomes" id="UP000219813">
    <property type="component" value="Chromosome 9"/>
</dbReference>
<dbReference type="AlphaFoldDB" id="A0A1D3PBP8"/>
<dbReference type="Pfam" id="PF12420">
    <property type="entry name" value="DUF3671"/>
    <property type="match status" value="1"/>
</dbReference>
<sequence>MTYIMEQKINSFLFYKISVFMILSWIYHIYCDTRTVNKFLDENWTPCRRLDTRNYRLLAKYKQNKDSNNLGLKGDKPFSGEENKETNKLYNRSPLNKAQYYTEVIDYDNAMFDGKHFHFERKLIKKKDYDDLLEKKRRTCDIALKKIKFRKYRYGAFMFFLFFLFAIGLPILQQFKYLKIAGDWIKSNLSLDPLWTAVESVLSGAKNHFFLISFLILMFILSVLLLIALYKILINNEKYNKIKLMSEFNE</sequence>
<feature type="transmembrane region" description="Helical" evidence="1">
    <location>
        <begin position="209"/>
        <end position="233"/>
    </location>
</feature>
<dbReference type="KEGG" id="pmal:PMUG01_09010500"/>